<gene>
    <name evidence="1" type="ORF">niasHT_005352</name>
</gene>
<keyword evidence="2" id="KW-1185">Reference proteome</keyword>
<dbReference type="Proteomes" id="UP001620626">
    <property type="component" value="Unassembled WGS sequence"/>
</dbReference>
<evidence type="ECO:0000313" key="2">
    <source>
        <dbReference type="Proteomes" id="UP001620626"/>
    </source>
</evidence>
<dbReference type="AlphaFoldDB" id="A0ABD2M1Y0"/>
<dbReference type="EMBL" id="JBICBT010000200">
    <property type="protein sequence ID" value="KAL3121092.1"/>
    <property type="molecule type" value="Genomic_DNA"/>
</dbReference>
<comment type="caution">
    <text evidence="1">The sequence shown here is derived from an EMBL/GenBank/DDBJ whole genome shotgun (WGS) entry which is preliminary data.</text>
</comment>
<evidence type="ECO:0000313" key="1">
    <source>
        <dbReference type="EMBL" id="KAL3121092.1"/>
    </source>
</evidence>
<accession>A0ABD2M1Y0</accession>
<protein>
    <submittedName>
        <fullName evidence="1">Uncharacterized protein</fullName>
    </submittedName>
</protein>
<organism evidence="1 2">
    <name type="scientific">Heterodera trifolii</name>
    <dbReference type="NCBI Taxonomy" id="157864"/>
    <lineage>
        <taxon>Eukaryota</taxon>
        <taxon>Metazoa</taxon>
        <taxon>Ecdysozoa</taxon>
        <taxon>Nematoda</taxon>
        <taxon>Chromadorea</taxon>
        <taxon>Rhabditida</taxon>
        <taxon>Tylenchina</taxon>
        <taxon>Tylenchomorpha</taxon>
        <taxon>Tylenchoidea</taxon>
        <taxon>Heteroderidae</taxon>
        <taxon>Heteroderinae</taxon>
        <taxon>Heterodera</taxon>
    </lineage>
</organism>
<sequence>MGTFTLKYFFKKTVLERPWYFFPAFITISWLEYSYYKHGQWKIGMMKGHSKMWRERREEILRWDPNADLWKY</sequence>
<name>A0ABD2M1Y0_9BILA</name>
<reference evidence="1 2" key="1">
    <citation type="submission" date="2024-10" db="EMBL/GenBank/DDBJ databases">
        <authorList>
            <person name="Kim D."/>
        </authorList>
    </citation>
    <scope>NUCLEOTIDE SEQUENCE [LARGE SCALE GENOMIC DNA]</scope>
    <source>
        <strain evidence="1">BH-2024</strain>
    </source>
</reference>
<proteinExistence type="predicted"/>